<sequence>MDSDITSTPMTRSSTFPLNPPMEQHKTKHYIELKSASTISSRLPCIPGPPGPKCEIRAQSRNRCEEKILRVKLDKMKEDIGMAHDSAVNRRQTLKDDRREIRLTTRVEKSVPLIQPDIKGTHFVIVTRRPQAVMPPHCIAQFYE</sequence>
<organism evidence="2 3">
    <name type="scientific">Dreissena polymorpha</name>
    <name type="common">Zebra mussel</name>
    <name type="synonym">Mytilus polymorpha</name>
    <dbReference type="NCBI Taxonomy" id="45954"/>
    <lineage>
        <taxon>Eukaryota</taxon>
        <taxon>Metazoa</taxon>
        <taxon>Spiralia</taxon>
        <taxon>Lophotrochozoa</taxon>
        <taxon>Mollusca</taxon>
        <taxon>Bivalvia</taxon>
        <taxon>Autobranchia</taxon>
        <taxon>Heteroconchia</taxon>
        <taxon>Euheterodonta</taxon>
        <taxon>Imparidentia</taxon>
        <taxon>Neoheterodontei</taxon>
        <taxon>Myida</taxon>
        <taxon>Dreissenoidea</taxon>
        <taxon>Dreissenidae</taxon>
        <taxon>Dreissena</taxon>
    </lineage>
</organism>
<name>A0A9D4D1F3_DREPO</name>
<keyword evidence="3" id="KW-1185">Reference proteome</keyword>
<evidence type="ECO:0000313" key="3">
    <source>
        <dbReference type="Proteomes" id="UP000828390"/>
    </source>
</evidence>
<gene>
    <name evidence="2" type="ORF">DPMN_042782</name>
</gene>
<accession>A0A9D4D1F3</accession>
<reference evidence="2" key="2">
    <citation type="submission" date="2020-11" db="EMBL/GenBank/DDBJ databases">
        <authorList>
            <person name="McCartney M.A."/>
            <person name="Auch B."/>
            <person name="Kono T."/>
            <person name="Mallez S."/>
            <person name="Becker A."/>
            <person name="Gohl D.M."/>
            <person name="Silverstein K.A.T."/>
            <person name="Koren S."/>
            <person name="Bechman K.B."/>
            <person name="Herman A."/>
            <person name="Abrahante J.E."/>
            <person name="Garbe J."/>
        </authorList>
    </citation>
    <scope>NUCLEOTIDE SEQUENCE</scope>
    <source>
        <strain evidence="2">Duluth1</strain>
        <tissue evidence="2">Whole animal</tissue>
    </source>
</reference>
<dbReference type="AlphaFoldDB" id="A0A9D4D1F3"/>
<dbReference type="EMBL" id="JAIWYP010000011">
    <property type="protein sequence ID" value="KAH3736220.1"/>
    <property type="molecule type" value="Genomic_DNA"/>
</dbReference>
<proteinExistence type="predicted"/>
<evidence type="ECO:0000313" key="2">
    <source>
        <dbReference type="EMBL" id="KAH3736220.1"/>
    </source>
</evidence>
<comment type="caution">
    <text evidence="2">The sequence shown here is derived from an EMBL/GenBank/DDBJ whole genome shotgun (WGS) entry which is preliminary data.</text>
</comment>
<feature type="region of interest" description="Disordered" evidence="1">
    <location>
        <begin position="1"/>
        <end position="23"/>
    </location>
</feature>
<evidence type="ECO:0000256" key="1">
    <source>
        <dbReference type="SAM" id="MobiDB-lite"/>
    </source>
</evidence>
<protein>
    <submittedName>
        <fullName evidence="2">Uncharacterized protein</fullName>
    </submittedName>
</protein>
<dbReference type="Proteomes" id="UP000828390">
    <property type="component" value="Unassembled WGS sequence"/>
</dbReference>
<reference evidence="2" key="1">
    <citation type="journal article" date="2019" name="bioRxiv">
        <title>The Genome of the Zebra Mussel, Dreissena polymorpha: A Resource for Invasive Species Research.</title>
        <authorList>
            <person name="McCartney M.A."/>
            <person name="Auch B."/>
            <person name="Kono T."/>
            <person name="Mallez S."/>
            <person name="Zhang Y."/>
            <person name="Obille A."/>
            <person name="Becker A."/>
            <person name="Abrahante J.E."/>
            <person name="Garbe J."/>
            <person name="Badalamenti J.P."/>
            <person name="Herman A."/>
            <person name="Mangelson H."/>
            <person name="Liachko I."/>
            <person name="Sullivan S."/>
            <person name="Sone E.D."/>
            <person name="Koren S."/>
            <person name="Silverstein K.A.T."/>
            <person name="Beckman K.B."/>
            <person name="Gohl D.M."/>
        </authorList>
    </citation>
    <scope>NUCLEOTIDE SEQUENCE</scope>
    <source>
        <strain evidence="2">Duluth1</strain>
        <tissue evidence="2">Whole animal</tissue>
    </source>
</reference>
<feature type="compositionally biased region" description="Polar residues" evidence="1">
    <location>
        <begin position="1"/>
        <end position="17"/>
    </location>
</feature>